<feature type="region of interest" description="Disordered" evidence="4">
    <location>
        <begin position="268"/>
        <end position="319"/>
    </location>
</feature>
<evidence type="ECO:0000256" key="2">
    <source>
        <dbReference type="ARBA" id="ARBA00022741"/>
    </source>
</evidence>
<feature type="domain" description="ABC transporter" evidence="5">
    <location>
        <begin position="5"/>
        <end position="244"/>
    </location>
</feature>
<dbReference type="InterPro" id="IPR003593">
    <property type="entry name" value="AAA+_ATPase"/>
</dbReference>
<feature type="compositionally biased region" description="Basic and acidic residues" evidence="4">
    <location>
        <begin position="268"/>
        <end position="277"/>
    </location>
</feature>
<dbReference type="PROSITE" id="PS00211">
    <property type="entry name" value="ABC_TRANSPORTER_1"/>
    <property type="match status" value="1"/>
</dbReference>
<keyword evidence="1" id="KW-0813">Transport</keyword>
<evidence type="ECO:0000313" key="7">
    <source>
        <dbReference type="Proteomes" id="UP000724149"/>
    </source>
</evidence>
<dbReference type="InterPro" id="IPR017871">
    <property type="entry name" value="ABC_transporter-like_CS"/>
</dbReference>
<dbReference type="Proteomes" id="UP000724149">
    <property type="component" value="Unassembled WGS sequence"/>
</dbReference>
<evidence type="ECO:0000313" key="6">
    <source>
        <dbReference type="EMBL" id="MBM6923340.1"/>
    </source>
</evidence>
<accession>A0ABS2GLI6</accession>
<gene>
    <name evidence="6" type="ORF">H9X81_06515</name>
</gene>
<feature type="compositionally biased region" description="Acidic residues" evidence="4">
    <location>
        <begin position="309"/>
        <end position="319"/>
    </location>
</feature>
<keyword evidence="3 6" id="KW-0067">ATP-binding</keyword>
<reference evidence="6 7" key="1">
    <citation type="journal article" date="2021" name="Sci. Rep.">
        <title>The distribution of antibiotic resistance genes in chicken gut microbiota commensals.</title>
        <authorList>
            <person name="Juricova H."/>
            <person name="Matiasovicova J."/>
            <person name="Kubasova T."/>
            <person name="Cejkova D."/>
            <person name="Rychlik I."/>
        </authorList>
    </citation>
    <scope>NUCLEOTIDE SEQUENCE [LARGE SCALE GENOMIC DNA]</scope>
    <source>
        <strain evidence="6 7">An564</strain>
    </source>
</reference>
<dbReference type="SMART" id="SM00382">
    <property type="entry name" value="AAA"/>
    <property type="match status" value="1"/>
</dbReference>
<comment type="caution">
    <text evidence="6">The sequence shown here is derived from an EMBL/GenBank/DDBJ whole genome shotgun (WGS) entry which is preliminary data.</text>
</comment>
<name>A0ABS2GLI6_9FIRM</name>
<dbReference type="GO" id="GO:0005524">
    <property type="term" value="F:ATP binding"/>
    <property type="evidence" value="ECO:0007669"/>
    <property type="project" value="UniProtKB-KW"/>
</dbReference>
<dbReference type="PANTHER" id="PTHR24220:SF86">
    <property type="entry name" value="ABC TRANSPORTER ABCH.1"/>
    <property type="match status" value="1"/>
</dbReference>
<dbReference type="EMBL" id="JACSNR010000005">
    <property type="protein sequence ID" value="MBM6923340.1"/>
    <property type="molecule type" value="Genomic_DNA"/>
</dbReference>
<dbReference type="InterPro" id="IPR003439">
    <property type="entry name" value="ABC_transporter-like_ATP-bd"/>
</dbReference>
<dbReference type="InterPro" id="IPR015854">
    <property type="entry name" value="ABC_transpr_LolD-like"/>
</dbReference>
<dbReference type="InterPro" id="IPR027417">
    <property type="entry name" value="P-loop_NTPase"/>
</dbReference>
<dbReference type="InterPro" id="IPR017911">
    <property type="entry name" value="MacB-like_ATP-bd"/>
</dbReference>
<evidence type="ECO:0000256" key="1">
    <source>
        <dbReference type="ARBA" id="ARBA00022448"/>
    </source>
</evidence>
<dbReference type="PROSITE" id="PS50893">
    <property type="entry name" value="ABC_TRANSPORTER_2"/>
    <property type="match status" value="1"/>
</dbReference>
<protein>
    <submittedName>
        <fullName evidence="6">ATP-binding cassette domain-containing protein</fullName>
    </submittedName>
</protein>
<dbReference type="Pfam" id="PF00005">
    <property type="entry name" value="ABC_tran"/>
    <property type="match status" value="1"/>
</dbReference>
<proteinExistence type="predicted"/>
<evidence type="ECO:0000256" key="3">
    <source>
        <dbReference type="ARBA" id="ARBA00022840"/>
    </source>
</evidence>
<keyword evidence="2" id="KW-0547">Nucleotide-binding</keyword>
<dbReference type="CDD" id="cd03255">
    <property type="entry name" value="ABC_MJ0796_LolCDE_FtsE"/>
    <property type="match status" value="1"/>
</dbReference>
<evidence type="ECO:0000259" key="5">
    <source>
        <dbReference type="PROSITE" id="PS50893"/>
    </source>
</evidence>
<evidence type="ECO:0000256" key="4">
    <source>
        <dbReference type="SAM" id="MobiDB-lite"/>
    </source>
</evidence>
<dbReference type="Gene3D" id="3.40.50.300">
    <property type="entry name" value="P-loop containing nucleotide triphosphate hydrolases"/>
    <property type="match status" value="1"/>
</dbReference>
<keyword evidence="7" id="KW-1185">Reference proteome</keyword>
<dbReference type="RefSeq" id="WP_177502651.1">
    <property type="nucleotide sequence ID" value="NZ_JACSNR010000005.1"/>
</dbReference>
<organism evidence="6 7">
    <name type="scientific">Hydrogenoanaerobacterium saccharovorans</name>
    <dbReference type="NCBI Taxonomy" id="474960"/>
    <lineage>
        <taxon>Bacteria</taxon>
        <taxon>Bacillati</taxon>
        <taxon>Bacillota</taxon>
        <taxon>Clostridia</taxon>
        <taxon>Eubacteriales</taxon>
        <taxon>Oscillospiraceae</taxon>
        <taxon>Hydrogenoanaerobacterium</taxon>
    </lineage>
</organism>
<sequence length="319" mass="35310">METIITIKDLRKVYKLGSEKVVALDNINLEIQKGQVCCILGTSGSGKSTLLNQLAGLEKPTRGAVYIGKNNISKFGEDRLAAFRQRNIGFIFQSYNLMTSHTALENVAMPLMFRGVPKAKREKIAAQMLREVGLEKRMHHRPNQMSGGQQQRVGIARAFVASPKIIFADEPTGNLDTKTTIEVMAMMVRMCRQNNQTLILVTHDSYLAQYADRIVTLIDGKIVSDVENKSIVDRMSNEEIVEYFLSENANLAETTVLESEEEIEAIRQELQEEKQAEGGEPPVGTAASTAGEEPAPKAELPEQESPADTAEENLEGNKQ</sequence>
<dbReference type="SUPFAM" id="SSF52540">
    <property type="entry name" value="P-loop containing nucleoside triphosphate hydrolases"/>
    <property type="match status" value="1"/>
</dbReference>
<dbReference type="PANTHER" id="PTHR24220">
    <property type="entry name" value="IMPORT ATP-BINDING PROTEIN"/>
    <property type="match status" value="1"/>
</dbReference>